<keyword evidence="2" id="KW-0472">Membrane</keyword>
<keyword evidence="2" id="KW-0812">Transmembrane</keyword>
<dbReference type="Gene3D" id="2.60.40.10">
    <property type="entry name" value="Immunoglobulins"/>
    <property type="match status" value="1"/>
</dbReference>
<evidence type="ECO:0000256" key="1">
    <source>
        <dbReference type="SAM" id="MobiDB-lite"/>
    </source>
</evidence>
<name>A0ABP8ZCG0_9MICO</name>
<dbReference type="Gene3D" id="2.60.40.1120">
    <property type="entry name" value="Carboxypeptidase-like, regulatory domain"/>
    <property type="match status" value="1"/>
</dbReference>
<keyword evidence="4" id="KW-1185">Reference proteome</keyword>
<sequence>MSEVAARVARPRRGRGFDLLAMLAIGVVIVAAALLPAVTANSGETVTVRGDVTLNGKPLPFFPVGFWTTAGKPVNPTRTDANGGFTFDVPATVDGYAYAGTTPDSQHTILDIDGEHVVRGIVSSEPAGSPASPLYQGRPTATGRSLANGAEQVHFRLQRAGRIGGTSPVKADRLRAVQIRRADNSVVETLRLDSRSRFRSRLLTPGQYGVVLVPRSPGLPTVADAVVRGGATTTVTLPTPEPGATVLGTARATSGAVGEGVPVLLERQGEVLASTRTSASGDWSFAGVAAGDYSVEVGRFDLPDAGSASASAVEVPIPGATSTPTPGPTTPTATASATPSTPAGVALEPVERTADSVLPQTFTATVPQVLGEVSVSTEVQEAGRITGVVSRPSPITGTDAAPVRVVVEEAATGRVVRTASAGADGRYDVAGLVPGTRYRIWAVTQPDDATLAEMGSTTATAQTTAAVADVAVDEPALTLSGTVSGASGGRVTVGDSALLQRSGSIDSSGAYAVQGLVPGAYPVVVGATDRTASSPVGVVVSADQPLLDLQPGPRPAVFKGWFISSGAGVPAITGSAVDAEGDEVRFGPRTSGGRVEIDGLRPGTYEYDADSFRGTAPALDGPWYFAPPTGSFSLSDGATTDVGPIVLHLFSH</sequence>
<evidence type="ECO:0000313" key="4">
    <source>
        <dbReference type="Proteomes" id="UP001500121"/>
    </source>
</evidence>
<evidence type="ECO:0000256" key="2">
    <source>
        <dbReference type="SAM" id="Phobius"/>
    </source>
</evidence>
<dbReference type="InterPro" id="IPR013783">
    <property type="entry name" value="Ig-like_fold"/>
</dbReference>
<feature type="compositionally biased region" description="Low complexity" evidence="1">
    <location>
        <begin position="318"/>
        <end position="343"/>
    </location>
</feature>
<comment type="caution">
    <text evidence="3">The sequence shown here is derived from an EMBL/GenBank/DDBJ whole genome shotgun (WGS) entry which is preliminary data.</text>
</comment>
<protein>
    <recommendedName>
        <fullName evidence="5">Alpha-amylase</fullName>
    </recommendedName>
</protein>
<dbReference type="EMBL" id="BAABLP010000006">
    <property type="protein sequence ID" value="GAA4752998.1"/>
    <property type="molecule type" value="Genomic_DNA"/>
</dbReference>
<feature type="transmembrane region" description="Helical" evidence="2">
    <location>
        <begin position="20"/>
        <end position="39"/>
    </location>
</feature>
<dbReference type="SUPFAM" id="SSF49478">
    <property type="entry name" value="Cna protein B-type domain"/>
    <property type="match status" value="1"/>
</dbReference>
<accession>A0ABP8ZCG0</accession>
<organism evidence="3 4">
    <name type="scientific">Amnibacterium soli</name>
    <dbReference type="NCBI Taxonomy" id="1282736"/>
    <lineage>
        <taxon>Bacteria</taxon>
        <taxon>Bacillati</taxon>
        <taxon>Actinomycetota</taxon>
        <taxon>Actinomycetes</taxon>
        <taxon>Micrococcales</taxon>
        <taxon>Microbacteriaceae</taxon>
        <taxon>Amnibacterium</taxon>
    </lineage>
</organism>
<gene>
    <name evidence="3" type="ORF">GCM10025783_27340</name>
</gene>
<proteinExistence type="predicted"/>
<dbReference type="RefSeq" id="WP_345481847.1">
    <property type="nucleotide sequence ID" value="NZ_BAABLP010000006.1"/>
</dbReference>
<feature type="region of interest" description="Disordered" evidence="1">
    <location>
        <begin position="316"/>
        <end position="343"/>
    </location>
</feature>
<evidence type="ECO:0000313" key="3">
    <source>
        <dbReference type="EMBL" id="GAA4752998.1"/>
    </source>
</evidence>
<keyword evidence="2" id="KW-1133">Transmembrane helix</keyword>
<reference evidence="4" key="1">
    <citation type="journal article" date="2019" name="Int. J. Syst. Evol. Microbiol.">
        <title>The Global Catalogue of Microorganisms (GCM) 10K type strain sequencing project: providing services to taxonomists for standard genome sequencing and annotation.</title>
        <authorList>
            <consortium name="The Broad Institute Genomics Platform"/>
            <consortium name="The Broad Institute Genome Sequencing Center for Infectious Disease"/>
            <person name="Wu L."/>
            <person name="Ma J."/>
        </authorList>
    </citation>
    <scope>NUCLEOTIDE SEQUENCE [LARGE SCALE GENOMIC DNA]</scope>
    <source>
        <strain evidence="4">JCM 19015</strain>
    </source>
</reference>
<evidence type="ECO:0008006" key="5">
    <source>
        <dbReference type="Google" id="ProtNLM"/>
    </source>
</evidence>
<dbReference type="Proteomes" id="UP001500121">
    <property type="component" value="Unassembled WGS sequence"/>
</dbReference>